<proteinExistence type="predicted"/>
<dbReference type="AlphaFoldDB" id="A0A6J2U223"/>
<gene>
    <name evidence="2" type="primary">LOC115629035</name>
</gene>
<dbReference type="GeneID" id="115629035"/>
<name>A0A6J2U223_DROLE</name>
<accession>A0A6J2U223</accession>
<keyword evidence="1" id="KW-1185">Reference proteome</keyword>
<protein>
    <submittedName>
        <fullName evidence="2">Uncharacterized protein LOC115629035</fullName>
    </submittedName>
</protein>
<organism evidence="1 2">
    <name type="scientific">Drosophila lebanonensis</name>
    <name type="common">Fruit fly</name>
    <name type="synonym">Scaptodrosophila lebanonensis</name>
    <dbReference type="NCBI Taxonomy" id="7225"/>
    <lineage>
        <taxon>Eukaryota</taxon>
        <taxon>Metazoa</taxon>
        <taxon>Ecdysozoa</taxon>
        <taxon>Arthropoda</taxon>
        <taxon>Hexapoda</taxon>
        <taxon>Insecta</taxon>
        <taxon>Pterygota</taxon>
        <taxon>Neoptera</taxon>
        <taxon>Endopterygota</taxon>
        <taxon>Diptera</taxon>
        <taxon>Brachycera</taxon>
        <taxon>Muscomorpha</taxon>
        <taxon>Ephydroidea</taxon>
        <taxon>Drosophilidae</taxon>
        <taxon>Scaptodrosophila</taxon>
    </lineage>
</organism>
<dbReference type="RefSeq" id="XP_030381197.1">
    <property type="nucleotide sequence ID" value="XM_030525337.1"/>
</dbReference>
<evidence type="ECO:0000313" key="1">
    <source>
        <dbReference type="Proteomes" id="UP000504634"/>
    </source>
</evidence>
<reference evidence="2" key="1">
    <citation type="submission" date="2025-08" db="UniProtKB">
        <authorList>
            <consortium name="RefSeq"/>
        </authorList>
    </citation>
    <scope>IDENTIFICATION</scope>
    <source>
        <strain evidence="2">11010-0011.00</strain>
        <tissue evidence="2">Whole body</tissue>
    </source>
</reference>
<sequence>MAKSVSKIRGAQMLGISNRWTKFPSQAAYSHVAQLKTKSRDSAISHAMPENNIESLPSSVYNRMSAVSLLCEQIHERKGPPRSMENDHATVQLNRSNSMLTKHHYGALQAQEKLTQRFPDIVHKLMNIMSQGVKEYKGNGSGTPILQHGSRWKKRNSYDYKPQPFNNANKWIIKLPHDPEPADQKCDVNVLPFPNHIYKLPKINTKIGLSPHKSKSEVIEEDTNQSTFKVPLGHYSRPVKPKRKPLELGKAIPICKTNRRKLKMLVPLQVEKLAVMQRDKLERSWNFDGNYIPRLEF</sequence>
<dbReference type="Proteomes" id="UP000504634">
    <property type="component" value="Unplaced"/>
</dbReference>
<evidence type="ECO:0000313" key="2">
    <source>
        <dbReference type="RefSeq" id="XP_030381197.1"/>
    </source>
</evidence>